<protein>
    <submittedName>
        <fullName evidence="2">Uncharacterized protein</fullName>
    </submittedName>
</protein>
<dbReference type="Proteomes" id="UP000193484">
    <property type="component" value="Unassembled WGS sequence"/>
</dbReference>
<dbReference type="STRING" id="1793.AWC04_14925"/>
<evidence type="ECO:0000256" key="1">
    <source>
        <dbReference type="SAM" id="MobiDB-lite"/>
    </source>
</evidence>
<feature type="compositionally biased region" description="Low complexity" evidence="1">
    <location>
        <begin position="238"/>
        <end position="265"/>
    </location>
</feature>
<organism evidence="2 3">
    <name type="scientific">Mycolicibacterium fallax</name>
    <name type="common">Mycobacterium fallax</name>
    <dbReference type="NCBI Taxonomy" id="1793"/>
    <lineage>
        <taxon>Bacteria</taxon>
        <taxon>Bacillati</taxon>
        <taxon>Actinomycetota</taxon>
        <taxon>Actinomycetes</taxon>
        <taxon>Mycobacteriales</taxon>
        <taxon>Mycobacteriaceae</taxon>
        <taxon>Mycolicibacterium</taxon>
    </lineage>
</organism>
<gene>
    <name evidence="2" type="ORF">AWC04_14925</name>
</gene>
<feature type="region of interest" description="Disordered" evidence="1">
    <location>
        <begin position="324"/>
        <end position="402"/>
    </location>
</feature>
<feature type="compositionally biased region" description="Low complexity" evidence="1">
    <location>
        <begin position="217"/>
        <end position="228"/>
    </location>
</feature>
<feature type="compositionally biased region" description="Low complexity" evidence="1">
    <location>
        <begin position="135"/>
        <end position="144"/>
    </location>
</feature>
<feature type="region of interest" description="Disordered" evidence="1">
    <location>
        <begin position="121"/>
        <end position="296"/>
    </location>
</feature>
<reference evidence="2 3" key="1">
    <citation type="submission" date="2016-01" db="EMBL/GenBank/DDBJ databases">
        <title>The new phylogeny of the genus Mycobacterium.</title>
        <authorList>
            <person name="Tarcisio F."/>
            <person name="Conor M."/>
            <person name="Antonella G."/>
            <person name="Elisabetta G."/>
            <person name="Giulia F.S."/>
            <person name="Sara T."/>
            <person name="Anna F."/>
            <person name="Clotilde B."/>
            <person name="Roberto B."/>
            <person name="Veronica D.S."/>
            <person name="Fabio R."/>
            <person name="Monica P."/>
            <person name="Olivier J."/>
            <person name="Enrico T."/>
            <person name="Nicola S."/>
        </authorList>
    </citation>
    <scope>NUCLEOTIDE SEQUENCE [LARGE SCALE GENOMIC DNA]</scope>
    <source>
        <strain evidence="2 3">DSM 44179</strain>
    </source>
</reference>
<feature type="compositionally biased region" description="Basic and acidic residues" evidence="1">
    <location>
        <begin position="273"/>
        <end position="296"/>
    </location>
</feature>
<accession>A0A1X1R800</accession>
<feature type="compositionally biased region" description="Basic and acidic residues" evidence="1">
    <location>
        <begin position="152"/>
        <end position="168"/>
    </location>
</feature>
<evidence type="ECO:0000313" key="2">
    <source>
        <dbReference type="EMBL" id="ORV00963.1"/>
    </source>
</evidence>
<evidence type="ECO:0000313" key="3">
    <source>
        <dbReference type="Proteomes" id="UP000193484"/>
    </source>
</evidence>
<keyword evidence="3" id="KW-1185">Reference proteome</keyword>
<feature type="compositionally biased region" description="Low complexity" evidence="1">
    <location>
        <begin position="342"/>
        <end position="359"/>
    </location>
</feature>
<comment type="caution">
    <text evidence="2">The sequence shown here is derived from an EMBL/GenBank/DDBJ whole genome shotgun (WGS) entry which is preliminary data.</text>
</comment>
<dbReference type="EMBL" id="LQOJ01000048">
    <property type="protein sequence ID" value="ORV00963.1"/>
    <property type="molecule type" value="Genomic_DNA"/>
</dbReference>
<dbReference type="AlphaFoldDB" id="A0A1X1R800"/>
<sequence>MEMTTMPMAAAKAGWDKLATGTSLLNVNQIPVVQGEFADAINDLLAQARTYLSGFSTAATEMSAAASESTDEESKLASAPTESQIEIQKAEIKRDSDAGRDYKDKVKDLNADIAERKRAVEELDEAAGQSQSQQECVGVPEVPGAGEGGDVENPRSDDEKERKEKDEAGEGGDEWGGGEGDPVDPSTDRKLPLVVPKETAPPVSSDAVGTGLSSDIAPTPAATPTPTAQFSPSSYGTPQMPQVQQPMMAASASPTPTSSAPTNASRNPMQGVRVDDIRKKLRDAERKNEDADFKKRDEDGEVTGAAVMAVDRGTSVDGVKTAAATTGAGVNAPTNVSSSNTNPANNPGQNPNNQNNQRMMGGGMMGAPPMGSGRHTAQKNNDLRDSILASDPPDGLMDSLDRSVDVGLVGRHSADNPSKKLADA</sequence>
<feature type="region of interest" description="Disordered" evidence="1">
    <location>
        <begin position="64"/>
        <end position="83"/>
    </location>
</feature>
<proteinExistence type="predicted"/>
<name>A0A1X1R800_MYCFA</name>